<dbReference type="EMBL" id="MU854791">
    <property type="protein sequence ID" value="KAK4031483.1"/>
    <property type="molecule type" value="Genomic_DNA"/>
</dbReference>
<dbReference type="Proteomes" id="UP001303115">
    <property type="component" value="Unassembled WGS sequence"/>
</dbReference>
<gene>
    <name evidence="3" type="ORF">C8A01DRAFT_21295</name>
</gene>
<sequence length="268" mass="27871">MAGAVFGDIDNHSVVFVFPTEGQIFNKMDTVNVTYTSPFSTPNLYLWCGSADVRNSTIFTQPAPGFNATVPITLSLTSDTPCWFNLRPGTVSGFGANSAAFNIISEERKGSRVTFGPESSAATATTLPSTTAPGPEGGNTASKTSAPVNENAVSSTAGSTPPISGDGLSAAAAAGIGTGVAAGILAVACGVFVLWRKRRHGRARDDREHGQETQGGWQDKKEAEVLARPYEYGSKRTFLAELSSAHAPPEIGSSGIIDTSHTLAAQCR</sequence>
<feature type="compositionally biased region" description="Polar residues" evidence="1">
    <location>
        <begin position="139"/>
        <end position="161"/>
    </location>
</feature>
<keyword evidence="2" id="KW-0812">Transmembrane</keyword>
<keyword evidence="2" id="KW-0472">Membrane</keyword>
<reference evidence="4" key="1">
    <citation type="journal article" date="2023" name="Mol. Phylogenet. Evol.">
        <title>Genome-scale phylogeny and comparative genomics of the fungal order Sordariales.</title>
        <authorList>
            <person name="Hensen N."/>
            <person name="Bonometti L."/>
            <person name="Westerberg I."/>
            <person name="Brannstrom I.O."/>
            <person name="Guillou S."/>
            <person name="Cros-Aarteil S."/>
            <person name="Calhoun S."/>
            <person name="Haridas S."/>
            <person name="Kuo A."/>
            <person name="Mondo S."/>
            <person name="Pangilinan J."/>
            <person name="Riley R."/>
            <person name="LaButti K."/>
            <person name="Andreopoulos B."/>
            <person name="Lipzen A."/>
            <person name="Chen C."/>
            <person name="Yan M."/>
            <person name="Daum C."/>
            <person name="Ng V."/>
            <person name="Clum A."/>
            <person name="Steindorff A."/>
            <person name="Ohm R.A."/>
            <person name="Martin F."/>
            <person name="Silar P."/>
            <person name="Natvig D.O."/>
            <person name="Lalanne C."/>
            <person name="Gautier V."/>
            <person name="Ament-Velasquez S.L."/>
            <person name="Kruys A."/>
            <person name="Hutchinson M.I."/>
            <person name="Powell A.J."/>
            <person name="Barry K."/>
            <person name="Miller A.N."/>
            <person name="Grigoriev I.V."/>
            <person name="Debuchy R."/>
            <person name="Gladieux P."/>
            <person name="Hiltunen Thoren M."/>
            <person name="Johannesson H."/>
        </authorList>
    </citation>
    <scope>NUCLEOTIDE SEQUENCE [LARGE SCALE GENOMIC DNA]</scope>
    <source>
        <strain evidence="4">CBS 284.82</strain>
    </source>
</reference>
<keyword evidence="2" id="KW-1133">Transmembrane helix</keyword>
<evidence type="ECO:0000313" key="3">
    <source>
        <dbReference type="EMBL" id="KAK4031483.1"/>
    </source>
</evidence>
<keyword evidence="4" id="KW-1185">Reference proteome</keyword>
<organism evidence="3 4">
    <name type="scientific">Parachaetomium inaequale</name>
    <dbReference type="NCBI Taxonomy" id="2588326"/>
    <lineage>
        <taxon>Eukaryota</taxon>
        <taxon>Fungi</taxon>
        <taxon>Dikarya</taxon>
        <taxon>Ascomycota</taxon>
        <taxon>Pezizomycotina</taxon>
        <taxon>Sordariomycetes</taxon>
        <taxon>Sordariomycetidae</taxon>
        <taxon>Sordariales</taxon>
        <taxon>Chaetomiaceae</taxon>
        <taxon>Parachaetomium</taxon>
    </lineage>
</organism>
<evidence type="ECO:0000256" key="2">
    <source>
        <dbReference type="SAM" id="Phobius"/>
    </source>
</evidence>
<proteinExistence type="predicted"/>
<feature type="region of interest" description="Disordered" evidence="1">
    <location>
        <begin position="112"/>
        <end position="161"/>
    </location>
</feature>
<name>A0AAN6SL92_9PEZI</name>
<evidence type="ECO:0000313" key="4">
    <source>
        <dbReference type="Proteomes" id="UP001303115"/>
    </source>
</evidence>
<accession>A0AAN6SL92</accession>
<comment type="caution">
    <text evidence="3">The sequence shown here is derived from an EMBL/GenBank/DDBJ whole genome shotgun (WGS) entry which is preliminary data.</text>
</comment>
<protein>
    <submittedName>
        <fullName evidence="3">Uncharacterized protein</fullName>
    </submittedName>
</protein>
<dbReference type="AlphaFoldDB" id="A0AAN6SL92"/>
<feature type="compositionally biased region" description="Low complexity" evidence="1">
    <location>
        <begin position="117"/>
        <end position="134"/>
    </location>
</feature>
<feature type="transmembrane region" description="Helical" evidence="2">
    <location>
        <begin position="170"/>
        <end position="195"/>
    </location>
</feature>
<evidence type="ECO:0000256" key="1">
    <source>
        <dbReference type="SAM" id="MobiDB-lite"/>
    </source>
</evidence>